<dbReference type="RefSeq" id="WP_054231299.1">
    <property type="nucleotide sequence ID" value="NZ_CP107955.1"/>
</dbReference>
<dbReference type="EMBL" id="JARAKF010000001">
    <property type="protein sequence ID" value="MDU8995810.1"/>
    <property type="molecule type" value="Genomic_DNA"/>
</dbReference>
<evidence type="ECO:0000256" key="1">
    <source>
        <dbReference type="ARBA" id="ARBA00023125"/>
    </source>
</evidence>
<dbReference type="SUPFAM" id="SSF48498">
    <property type="entry name" value="Tetracyclin repressor-like, C-terminal domain"/>
    <property type="match status" value="1"/>
</dbReference>
<comment type="caution">
    <text evidence="4">The sequence shown here is derived from an EMBL/GenBank/DDBJ whole genome shotgun (WGS) entry which is preliminary data.</text>
</comment>
<dbReference type="Proteomes" id="UP001257627">
    <property type="component" value="Unassembled WGS sequence"/>
</dbReference>
<dbReference type="PANTHER" id="PTHR30055:SF146">
    <property type="entry name" value="HTH-TYPE TRANSCRIPTIONAL DUAL REGULATOR CECR"/>
    <property type="match status" value="1"/>
</dbReference>
<keyword evidence="5" id="KW-1185">Reference proteome</keyword>
<dbReference type="InterPro" id="IPR036271">
    <property type="entry name" value="Tet_transcr_reg_TetR-rel_C_sf"/>
</dbReference>
<evidence type="ECO:0000313" key="4">
    <source>
        <dbReference type="EMBL" id="MDU8995810.1"/>
    </source>
</evidence>
<sequence>MADGTPRRSYNSEGRREAARRNRAAVLAACRELLFREGYHATTVRAVAERAGVSAETVYKSFGGKPGMVKALWDITLAGDDEPVPMGDRPQVQEILGTRELGAKLRLYAAYARGIHERVAALFALLTQAGPDVGEVLETAERERLTGVTAFVAHLDETGVLGPQADPAHLADVFWALAGPQLYTQLTAGRGWSADTYEKWLADTLTATLVPPPSPKR</sequence>
<dbReference type="PROSITE" id="PS50977">
    <property type="entry name" value="HTH_TETR_2"/>
    <property type="match status" value="1"/>
</dbReference>
<name>A0ABU3UPZ7_9ACTN</name>
<dbReference type="InterPro" id="IPR050109">
    <property type="entry name" value="HTH-type_TetR-like_transc_reg"/>
</dbReference>
<feature type="domain" description="HTH tetR-type" evidence="3">
    <location>
        <begin position="20"/>
        <end position="80"/>
    </location>
</feature>
<evidence type="ECO:0000259" key="3">
    <source>
        <dbReference type="PROSITE" id="PS50977"/>
    </source>
</evidence>
<dbReference type="PRINTS" id="PR00455">
    <property type="entry name" value="HTHTETR"/>
</dbReference>
<protein>
    <submittedName>
        <fullName evidence="4">Helix-turn-helix domain containing protein</fullName>
    </submittedName>
</protein>
<evidence type="ECO:0000313" key="5">
    <source>
        <dbReference type="Proteomes" id="UP001257627"/>
    </source>
</evidence>
<evidence type="ECO:0000256" key="2">
    <source>
        <dbReference type="PROSITE-ProRule" id="PRU00335"/>
    </source>
</evidence>
<accession>A0ABU3UPZ7</accession>
<dbReference type="InterPro" id="IPR009057">
    <property type="entry name" value="Homeodomain-like_sf"/>
</dbReference>
<dbReference type="PANTHER" id="PTHR30055">
    <property type="entry name" value="HTH-TYPE TRANSCRIPTIONAL REGULATOR RUTR"/>
    <property type="match status" value="1"/>
</dbReference>
<gene>
    <name evidence="4" type="ORF">PU648_26345</name>
</gene>
<dbReference type="Gene3D" id="1.10.357.10">
    <property type="entry name" value="Tetracycline Repressor, domain 2"/>
    <property type="match status" value="1"/>
</dbReference>
<dbReference type="SUPFAM" id="SSF46689">
    <property type="entry name" value="Homeodomain-like"/>
    <property type="match status" value="1"/>
</dbReference>
<dbReference type="InterPro" id="IPR001647">
    <property type="entry name" value="HTH_TetR"/>
</dbReference>
<feature type="DNA-binding region" description="H-T-H motif" evidence="2">
    <location>
        <begin position="43"/>
        <end position="62"/>
    </location>
</feature>
<reference evidence="4 5" key="1">
    <citation type="submission" date="2023-02" db="EMBL/GenBank/DDBJ databases">
        <authorList>
            <person name="Maleckis M."/>
        </authorList>
    </citation>
    <scope>NUCLEOTIDE SEQUENCE [LARGE SCALE GENOMIC DNA]</scope>
    <source>
        <strain evidence="4 5">P8-A2</strain>
    </source>
</reference>
<dbReference type="Pfam" id="PF00440">
    <property type="entry name" value="TetR_N"/>
    <property type="match status" value="1"/>
</dbReference>
<proteinExistence type="predicted"/>
<keyword evidence="1 2" id="KW-0238">DNA-binding</keyword>
<organism evidence="4 5">
    <name type="scientific">Streptomyces mirabilis</name>
    <dbReference type="NCBI Taxonomy" id="68239"/>
    <lineage>
        <taxon>Bacteria</taxon>
        <taxon>Bacillati</taxon>
        <taxon>Actinomycetota</taxon>
        <taxon>Actinomycetes</taxon>
        <taxon>Kitasatosporales</taxon>
        <taxon>Streptomycetaceae</taxon>
        <taxon>Streptomyces</taxon>
    </lineage>
</organism>